<evidence type="ECO:0000256" key="1">
    <source>
        <dbReference type="SAM" id="MobiDB-lite"/>
    </source>
</evidence>
<organism evidence="2 3">
    <name type="scientific">Paraphoma chrysanthemicola</name>
    <dbReference type="NCBI Taxonomy" id="798071"/>
    <lineage>
        <taxon>Eukaryota</taxon>
        <taxon>Fungi</taxon>
        <taxon>Dikarya</taxon>
        <taxon>Ascomycota</taxon>
        <taxon>Pezizomycotina</taxon>
        <taxon>Dothideomycetes</taxon>
        <taxon>Pleosporomycetidae</taxon>
        <taxon>Pleosporales</taxon>
        <taxon>Pleosporineae</taxon>
        <taxon>Phaeosphaeriaceae</taxon>
        <taxon>Paraphoma</taxon>
    </lineage>
</organism>
<dbReference type="Proteomes" id="UP000813461">
    <property type="component" value="Unassembled WGS sequence"/>
</dbReference>
<accession>A0A8K0R7J3</accession>
<evidence type="ECO:0000313" key="2">
    <source>
        <dbReference type="EMBL" id="KAH7086856.1"/>
    </source>
</evidence>
<keyword evidence="3" id="KW-1185">Reference proteome</keyword>
<comment type="caution">
    <text evidence="2">The sequence shown here is derived from an EMBL/GenBank/DDBJ whole genome shotgun (WGS) entry which is preliminary data.</text>
</comment>
<evidence type="ECO:0000313" key="3">
    <source>
        <dbReference type="Proteomes" id="UP000813461"/>
    </source>
</evidence>
<dbReference type="OrthoDB" id="5413827at2759"/>
<dbReference type="PANTHER" id="PTHR38790">
    <property type="entry name" value="2EXR DOMAIN-CONTAINING PROTEIN-RELATED"/>
    <property type="match status" value="1"/>
</dbReference>
<feature type="region of interest" description="Disordered" evidence="1">
    <location>
        <begin position="1"/>
        <end position="22"/>
    </location>
</feature>
<protein>
    <submittedName>
        <fullName evidence="2">Uncharacterized protein</fullName>
    </submittedName>
</protein>
<dbReference type="EMBL" id="JAGMVJ010000010">
    <property type="protein sequence ID" value="KAH7086856.1"/>
    <property type="molecule type" value="Genomic_DNA"/>
</dbReference>
<gene>
    <name evidence="2" type="ORF">FB567DRAFT_526366</name>
</gene>
<proteinExistence type="predicted"/>
<dbReference type="PANTHER" id="PTHR38790:SF4">
    <property type="entry name" value="2EXR DOMAIN-CONTAINING PROTEIN"/>
    <property type="match status" value="1"/>
</dbReference>
<name>A0A8K0R7J3_9PLEO</name>
<sequence>MSNVSTFADSGGGGPDDPRDAITRRNQLESPLLRLPAELRNEICKLVLGNTEISFLPWVPLPWGLFIHHYGRYYGTYVLSLTQVCRQLHQETQLLPFQLNNFVVRHERPRELLKVFEPKQSGAIRSMKVQISDFALPSLKEWALEVQPVQEKEPVLVTTTDSSLYDLVCPLLHSFPGLKHLILLDDTEKFRLMSLCNDVPKEGGVLVEVRPL</sequence>
<dbReference type="AlphaFoldDB" id="A0A8K0R7J3"/>
<reference evidence="2" key="1">
    <citation type="journal article" date="2021" name="Nat. Commun.">
        <title>Genetic determinants of endophytism in the Arabidopsis root mycobiome.</title>
        <authorList>
            <person name="Mesny F."/>
            <person name="Miyauchi S."/>
            <person name="Thiergart T."/>
            <person name="Pickel B."/>
            <person name="Atanasova L."/>
            <person name="Karlsson M."/>
            <person name="Huettel B."/>
            <person name="Barry K.W."/>
            <person name="Haridas S."/>
            <person name="Chen C."/>
            <person name="Bauer D."/>
            <person name="Andreopoulos W."/>
            <person name="Pangilinan J."/>
            <person name="LaButti K."/>
            <person name="Riley R."/>
            <person name="Lipzen A."/>
            <person name="Clum A."/>
            <person name="Drula E."/>
            <person name="Henrissat B."/>
            <person name="Kohler A."/>
            <person name="Grigoriev I.V."/>
            <person name="Martin F.M."/>
            <person name="Hacquard S."/>
        </authorList>
    </citation>
    <scope>NUCLEOTIDE SEQUENCE</scope>
    <source>
        <strain evidence="2">MPI-SDFR-AT-0120</strain>
    </source>
</reference>